<keyword evidence="1" id="KW-0862">Zinc</keyword>
<comment type="caution">
    <text evidence="4">The sequence shown here is derived from an EMBL/GenBank/DDBJ whole genome shotgun (WGS) entry which is preliminary data.</text>
</comment>
<dbReference type="Proteomes" id="UP001437256">
    <property type="component" value="Unassembled WGS sequence"/>
</dbReference>
<dbReference type="SMART" id="SM00355">
    <property type="entry name" value="ZnF_C2H2"/>
    <property type="match status" value="2"/>
</dbReference>
<feature type="compositionally biased region" description="Low complexity" evidence="2">
    <location>
        <begin position="169"/>
        <end position="188"/>
    </location>
</feature>
<dbReference type="InterPro" id="IPR013087">
    <property type="entry name" value="Znf_C2H2_type"/>
</dbReference>
<dbReference type="PROSITE" id="PS50157">
    <property type="entry name" value="ZINC_FINGER_C2H2_2"/>
    <property type="match status" value="1"/>
</dbReference>
<accession>A0ABR2ZYG1</accession>
<dbReference type="EMBL" id="JBBXMP010000032">
    <property type="protein sequence ID" value="KAL0066737.1"/>
    <property type="molecule type" value="Genomic_DNA"/>
</dbReference>
<name>A0ABR2ZYG1_9AGAR</name>
<evidence type="ECO:0000256" key="1">
    <source>
        <dbReference type="PROSITE-ProRule" id="PRU00042"/>
    </source>
</evidence>
<organism evidence="4 5">
    <name type="scientific">Marasmius tenuissimus</name>
    <dbReference type="NCBI Taxonomy" id="585030"/>
    <lineage>
        <taxon>Eukaryota</taxon>
        <taxon>Fungi</taxon>
        <taxon>Dikarya</taxon>
        <taxon>Basidiomycota</taxon>
        <taxon>Agaricomycotina</taxon>
        <taxon>Agaricomycetes</taxon>
        <taxon>Agaricomycetidae</taxon>
        <taxon>Agaricales</taxon>
        <taxon>Marasmiineae</taxon>
        <taxon>Marasmiaceae</taxon>
        <taxon>Marasmius</taxon>
    </lineage>
</organism>
<feature type="region of interest" description="Disordered" evidence="2">
    <location>
        <begin position="165"/>
        <end position="190"/>
    </location>
</feature>
<dbReference type="PROSITE" id="PS00028">
    <property type="entry name" value="ZINC_FINGER_C2H2_1"/>
    <property type="match status" value="2"/>
</dbReference>
<sequence length="300" mass="32996">MERFNVHAALLKSASTYQEILSVLHESARRADSGSSVAGDENYDCHTHNAPPQALDLATDDLSAKCSDQRTVRPQDTILYPDGPGSAPWDSEEWDDSCELVSQLPLDGHSLASTLRGQPSYTDVPMIPTHADAKLELIHRLSTSSNQRYNPYAAVYENRDNAAGQRVYSDSSNTTSQTSSPSSSPTISHYPQRVLNPVPRDGNATIVPCDCAVGYWDSNAENVQKHLTRLHNIPQIAKFAPNKVTCPLGGCTHAFQDMSSLARHVKGKHYGVGFKCDFCSTILESRLGKERHEATHHRRA</sequence>
<keyword evidence="1" id="KW-0479">Metal-binding</keyword>
<proteinExistence type="predicted"/>
<evidence type="ECO:0000313" key="4">
    <source>
        <dbReference type="EMBL" id="KAL0066737.1"/>
    </source>
</evidence>
<keyword evidence="1" id="KW-0863">Zinc-finger</keyword>
<evidence type="ECO:0000256" key="2">
    <source>
        <dbReference type="SAM" id="MobiDB-lite"/>
    </source>
</evidence>
<keyword evidence="5" id="KW-1185">Reference proteome</keyword>
<evidence type="ECO:0000313" key="5">
    <source>
        <dbReference type="Proteomes" id="UP001437256"/>
    </source>
</evidence>
<reference evidence="4 5" key="1">
    <citation type="submission" date="2024-05" db="EMBL/GenBank/DDBJ databases">
        <title>A draft genome resource for the thread blight pathogen Marasmius tenuissimus strain MS-2.</title>
        <authorList>
            <person name="Yulfo-Soto G.E."/>
            <person name="Baruah I.K."/>
            <person name="Amoako-Attah I."/>
            <person name="Bukari Y."/>
            <person name="Meinhardt L.W."/>
            <person name="Bailey B.A."/>
            <person name="Cohen S.P."/>
        </authorList>
    </citation>
    <scope>NUCLEOTIDE SEQUENCE [LARGE SCALE GENOMIC DNA]</scope>
    <source>
        <strain evidence="4 5">MS-2</strain>
    </source>
</reference>
<protein>
    <recommendedName>
        <fullName evidence="3">C2H2-type domain-containing protein</fullName>
    </recommendedName>
</protein>
<gene>
    <name evidence="4" type="ORF">AAF712_006128</name>
</gene>
<feature type="domain" description="C2H2-type" evidence="3">
    <location>
        <begin position="244"/>
        <end position="271"/>
    </location>
</feature>
<evidence type="ECO:0000259" key="3">
    <source>
        <dbReference type="PROSITE" id="PS50157"/>
    </source>
</evidence>